<organism evidence="1">
    <name type="scientific">Siphoviridae sp. ct0eR1</name>
    <dbReference type="NCBI Taxonomy" id="2825297"/>
    <lineage>
        <taxon>Viruses</taxon>
        <taxon>Duplodnaviria</taxon>
        <taxon>Heunggongvirae</taxon>
        <taxon>Uroviricota</taxon>
        <taxon>Caudoviricetes</taxon>
    </lineage>
</organism>
<protein>
    <submittedName>
        <fullName evidence="1">Uncharacterized protein</fullName>
    </submittedName>
</protein>
<dbReference type="EMBL" id="BK016087">
    <property type="protein sequence ID" value="DAF93826.1"/>
    <property type="molecule type" value="Genomic_DNA"/>
</dbReference>
<proteinExistence type="predicted"/>
<name>A0A8S5UHF4_9CAUD</name>
<sequence>MLPRYSVFRMGCRGIAGKIQKQTQPTHFMKQF</sequence>
<reference evidence="1" key="1">
    <citation type="journal article" date="2021" name="Proc. Natl. Acad. Sci. U.S.A.">
        <title>A Catalog of Tens of Thousands of Viruses from Human Metagenomes Reveals Hidden Associations with Chronic Diseases.</title>
        <authorList>
            <person name="Tisza M.J."/>
            <person name="Buck C.B."/>
        </authorList>
    </citation>
    <scope>NUCLEOTIDE SEQUENCE</scope>
    <source>
        <strain evidence="1">Ct0eR1</strain>
    </source>
</reference>
<evidence type="ECO:0000313" key="1">
    <source>
        <dbReference type="EMBL" id="DAF93826.1"/>
    </source>
</evidence>
<accession>A0A8S5UHF4</accession>